<sequence>MHSSQITVLLQLLPFLASAASIGAAKPMSVDVVSLEPTMEHMQSMYPDVFQSNRSSLVHVDAVQADPNLAFRFTAGSLAVSGYFSFFGGDEKFNKAADACRQGANHDGFRCVTYSLSAGLGHAVVAGAGFVGGRQFINYFWQQAALQAAGFASNNAKRANCPSIRWKSDPNIYYDGNIGVKLTSKNFCHHPNGPQQTELNNLASSIVSAMKGKGATEVQFTVYQMFDRQIVSRNHFQLDVPNRVDACPDTITGGDNCFVQD</sequence>
<gene>
    <name evidence="2" type="ORF">RCC_06846</name>
</gene>
<evidence type="ECO:0000313" key="3">
    <source>
        <dbReference type="Proteomes" id="UP000225277"/>
    </source>
</evidence>
<keyword evidence="3" id="KW-1185">Reference proteome</keyword>
<feature type="chain" id="PRO_5013716466" evidence="1">
    <location>
        <begin position="20"/>
        <end position="261"/>
    </location>
</feature>
<name>A0A2D3V2Q2_9PEZI</name>
<protein>
    <submittedName>
        <fullName evidence="2">Uncharacterized protein</fullName>
    </submittedName>
</protein>
<evidence type="ECO:0000313" key="2">
    <source>
        <dbReference type="EMBL" id="CZT20985.1"/>
    </source>
</evidence>
<dbReference type="AlphaFoldDB" id="A0A2D3V2Q2"/>
<proteinExistence type="predicted"/>
<accession>A0A2D3V2Q2</accession>
<dbReference type="GeneID" id="35601971"/>
<organism evidence="2 3">
    <name type="scientific">Ramularia collo-cygni</name>
    <dbReference type="NCBI Taxonomy" id="112498"/>
    <lineage>
        <taxon>Eukaryota</taxon>
        <taxon>Fungi</taxon>
        <taxon>Dikarya</taxon>
        <taxon>Ascomycota</taxon>
        <taxon>Pezizomycotina</taxon>
        <taxon>Dothideomycetes</taxon>
        <taxon>Dothideomycetidae</taxon>
        <taxon>Mycosphaerellales</taxon>
        <taxon>Mycosphaerellaceae</taxon>
        <taxon>Ramularia</taxon>
    </lineage>
</organism>
<feature type="signal peptide" evidence="1">
    <location>
        <begin position="1"/>
        <end position="19"/>
    </location>
</feature>
<reference evidence="2 3" key="1">
    <citation type="submission" date="2016-03" db="EMBL/GenBank/DDBJ databases">
        <authorList>
            <person name="Ploux O."/>
        </authorList>
    </citation>
    <scope>NUCLEOTIDE SEQUENCE [LARGE SCALE GENOMIC DNA]</scope>
    <source>
        <strain evidence="2 3">URUG2</strain>
    </source>
</reference>
<dbReference type="EMBL" id="FJUY01000010">
    <property type="protein sequence ID" value="CZT20985.1"/>
    <property type="molecule type" value="Genomic_DNA"/>
</dbReference>
<dbReference type="OrthoDB" id="10569021at2759"/>
<dbReference type="RefSeq" id="XP_023627874.1">
    <property type="nucleotide sequence ID" value="XM_023772106.1"/>
</dbReference>
<evidence type="ECO:0000256" key="1">
    <source>
        <dbReference type="SAM" id="SignalP"/>
    </source>
</evidence>
<dbReference type="Proteomes" id="UP000225277">
    <property type="component" value="Unassembled WGS sequence"/>
</dbReference>
<keyword evidence="1" id="KW-0732">Signal</keyword>